<organism evidence="1 2">
    <name type="scientific">Marinococcus luteus</name>
    <dbReference type="NCBI Taxonomy" id="1122204"/>
    <lineage>
        <taxon>Bacteria</taxon>
        <taxon>Bacillati</taxon>
        <taxon>Bacillota</taxon>
        <taxon>Bacilli</taxon>
        <taxon>Bacillales</taxon>
        <taxon>Bacillaceae</taxon>
        <taxon>Marinococcus</taxon>
    </lineage>
</organism>
<dbReference type="PROSITE" id="PS01229">
    <property type="entry name" value="COF_2"/>
    <property type="match status" value="1"/>
</dbReference>
<dbReference type="NCBIfam" id="TIGR00099">
    <property type="entry name" value="Cof-subfamily"/>
    <property type="match status" value="1"/>
</dbReference>
<dbReference type="GO" id="GO:0005829">
    <property type="term" value="C:cytosol"/>
    <property type="evidence" value="ECO:0007669"/>
    <property type="project" value="TreeGrafter"/>
</dbReference>
<proteinExistence type="predicted"/>
<dbReference type="SFLD" id="SFLDG01140">
    <property type="entry name" value="C2.B:_Phosphomannomutase_and_P"/>
    <property type="match status" value="1"/>
</dbReference>
<dbReference type="Proteomes" id="UP000199488">
    <property type="component" value="Unassembled WGS sequence"/>
</dbReference>
<dbReference type="Pfam" id="PF08282">
    <property type="entry name" value="Hydrolase_3"/>
    <property type="match status" value="1"/>
</dbReference>
<dbReference type="PANTHER" id="PTHR10000">
    <property type="entry name" value="PHOSPHOSERINE PHOSPHATASE"/>
    <property type="match status" value="1"/>
</dbReference>
<dbReference type="InterPro" id="IPR000150">
    <property type="entry name" value="Cof"/>
</dbReference>
<dbReference type="EMBL" id="FNNC01000005">
    <property type="protein sequence ID" value="SDW80296.1"/>
    <property type="molecule type" value="Genomic_DNA"/>
</dbReference>
<name>A0A1H2WIH8_9BACI</name>
<dbReference type="STRING" id="1122204.SAMN05421781_2448"/>
<dbReference type="OrthoDB" id="9790031at2"/>
<dbReference type="InterPro" id="IPR023214">
    <property type="entry name" value="HAD_sf"/>
</dbReference>
<evidence type="ECO:0008006" key="3">
    <source>
        <dbReference type="Google" id="ProtNLM"/>
    </source>
</evidence>
<sequence>MYKLIAVDMDGTMLNDQHALTPEVIQAVREAKAASIKIVLCTGRPLPGIQRYVDQLSLREEGDYIAVFNGALVQETFASRVVSQLDMVYEDVMELEHLSRELPIAMHYFSEKHIYTPQKDIDKYTVLDAYLNSIPLRVRTLEEVGPSVALPKVMFVGDKEHIDRTELLLPENIKAKNEIMRSTPHFLEFLHPKASKGNAVMDLAARLGIAREEVMCIGDNGNDLSMIEAAGCGVAMGNAIPEIKAAADIITSTNNENGVAEAINNVLLHFR</sequence>
<dbReference type="NCBIfam" id="NF007806">
    <property type="entry name" value="PRK10513.1"/>
    <property type="match status" value="1"/>
</dbReference>
<evidence type="ECO:0000313" key="2">
    <source>
        <dbReference type="Proteomes" id="UP000199488"/>
    </source>
</evidence>
<dbReference type="Gene3D" id="3.40.50.1000">
    <property type="entry name" value="HAD superfamily/HAD-like"/>
    <property type="match status" value="1"/>
</dbReference>
<protein>
    <recommendedName>
        <fullName evidence="3">Sugar-phosphatase</fullName>
    </recommendedName>
</protein>
<dbReference type="NCBIfam" id="TIGR01484">
    <property type="entry name" value="HAD-SF-IIB"/>
    <property type="match status" value="1"/>
</dbReference>
<dbReference type="RefSeq" id="WP_091615511.1">
    <property type="nucleotide sequence ID" value="NZ_FNNC01000005.1"/>
</dbReference>
<evidence type="ECO:0000313" key="1">
    <source>
        <dbReference type="EMBL" id="SDW80296.1"/>
    </source>
</evidence>
<dbReference type="SFLD" id="SFLDG01144">
    <property type="entry name" value="C2.B.4:_PGP_Like"/>
    <property type="match status" value="1"/>
</dbReference>
<gene>
    <name evidence="1" type="ORF">SAMN05421781_2448</name>
</gene>
<dbReference type="PANTHER" id="PTHR10000:SF8">
    <property type="entry name" value="HAD SUPERFAMILY HYDROLASE-LIKE, TYPE 3"/>
    <property type="match status" value="1"/>
</dbReference>
<accession>A0A1H2WIH8</accession>
<reference evidence="1 2" key="1">
    <citation type="submission" date="2016-10" db="EMBL/GenBank/DDBJ databases">
        <authorList>
            <person name="de Groot N.N."/>
        </authorList>
    </citation>
    <scope>NUCLEOTIDE SEQUENCE [LARGE SCALE GENOMIC DNA]</scope>
    <source>
        <strain evidence="1 2">DSM 23126</strain>
    </source>
</reference>
<dbReference type="SUPFAM" id="SSF56784">
    <property type="entry name" value="HAD-like"/>
    <property type="match status" value="1"/>
</dbReference>
<dbReference type="InterPro" id="IPR006379">
    <property type="entry name" value="HAD-SF_hydro_IIB"/>
</dbReference>
<dbReference type="GO" id="GO:0000287">
    <property type="term" value="F:magnesium ion binding"/>
    <property type="evidence" value="ECO:0007669"/>
    <property type="project" value="TreeGrafter"/>
</dbReference>
<keyword evidence="2" id="KW-1185">Reference proteome</keyword>
<dbReference type="CDD" id="cd07516">
    <property type="entry name" value="HAD_Pase"/>
    <property type="match status" value="1"/>
</dbReference>
<dbReference type="GO" id="GO:0016791">
    <property type="term" value="F:phosphatase activity"/>
    <property type="evidence" value="ECO:0007669"/>
    <property type="project" value="UniProtKB-ARBA"/>
</dbReference>
<dbReference type="AlphaFoldDB" id="A0A1H2WIH8"/>
<dbReference type="InterPro" id="IPR036412">
    <property type="entry name" value="HAD-like_sf"/>
</dbReference>
<dbReference type="Gene3D" id="3.30.1240.10">
    <property type="match status" value="1"/>
</dbReference>
<dbReference type="SFLD" id="SFLDS00003">
    <property type="entry name" value="Haloacid_Dehalogenase"/>
    <property type="match status" value="1"/>
</dbReference>